<dbReference type="CDD" id="cd06456">
    <property type="entry name" value="M3A_DCP"/>
    <property type="match status" value="1"/>
</dbReference>
<dbReference type="Proteomes" id="UP000291591">
    <property type="component" value="Unassembled WGS sequence"/>
</dbReference>
<evidence type="ECO:0000313" key="10">
    <source>
        <dbReference type="Proteomes" id="UP000291591"/>
    </source>
</evidence>
<dbReference type="InterPro" id="IPR024079">
    <property type="entry name" value="MetalloPept_cat_dom_sf"/>
</dbReference>
<evidence type="ECO:0000256" key="3">
    <source>
        <dbReference type="ARBA" id="ARBA00022723"/>
    </source>
</evidence>
<dbReference type="RefSeq" id="WP_130288176.1">
    <property type="nucleotide sequence ID" value="NZ_SHKL01000001.1"/>
</dbReference>
<dbReference type="GO" id="GO:0005829">
    <property type="term" value="C:cytosol"/>
    <property type="evidence" value="ECO:0007669"/>
    <property type="project" value="TreeGrafter"/>
</dbReference>
<keyword evidence="10" id="KW-1185">Reference proteome</keyword>
<dbReference type="FunFam" id="3.40.390.10:FF:000009">
    <property type="entry name" value="Oligopeptidase A"/>
    <property type="match status" value="1"/>
</dbReference>
<organism evidence="9 10">
    <name type="scientific">Pseudonocardia sediminis</name>
    <dbReference type="NCBI Taxonomy" id="1397368"/>
    <lineage>
        <taxon>Bacteria</taxon>
        <taxon>Bacillati</taxon>
        <taxon>Actinomycetota</taxon>
        <taxon>Actinomycetes</taxon>
        <taxon>Pseudonocardiales</taxon>
        <taxon>Pseudonocardiaceae</taxon>
        <taxon>Pseudonocardia</taxon>
    </lineage>
</organism>
<comment type="caution">
    <text evidence="9">The sequence shown here is derived from an EMBL/GenBank/DDBJ whole genome shotgun (WGS) entry which is preliminary data.</text>
</comment>
<keyword evidence="3 7" id="KW-0479">Metal-binding</keyword>
<dbReference type="InterPro" id="IPR024077">
    <property type="entry name" value="Neurolysin/TOP_dom2"/>
</dbReference>
<dbReference type="InterPro" id="IPR001567">
    <property type="entry name" value="Pept_M3A_M3B_dom"/>
</dbReference>
<dbReference type="Gene3D" id="1.10.1370.40">
    <property type="match status" value="1"/>
</dbReference>
<dbReference type="GO" id="GO:0004180">
    <property type="term" value="F:carboxypeptidase activity"/>
    <property type="evidence" value="ECO:0007669"/>
    <property type="project" value="TreeGrafter"/>
</dbReference>
<protein>
    <submittedName>
        <fullName evidence="9">Peptidyl-dipeptidase Dcp</fullName>
    </submittedName>
</protein>
<comment type="similarity">
    <text evidence="1 7">Belongs to the peptidase M3 family.</text>
</comment>
<keyword evidence="2 7" id="KW-0645">Protease</keyword>
<evidence type="ECO:0000256" key="2">
    <source>
        <dbReference type="ARBA" id="ARBA00022670"/>
    </source>
</evidence>
<evidence type="ECO:0000256" key="1">
    <source>
        <dbReference type="ARBA" id="ARBA00006040"/>
    </source>
</evidence>
<keyword evidence="4 7" id="KW-0378">Hydrolase</keyword>
<evidence type="ECO:0000256" key="7">
    <source>
        <dbReference type="RuleBase" id="RU003435"/>
    </source>
</evidence>
<evidence type="ECO:0000256" key="6">
    <source>
        <dbReference type="ARBA" id="ARBA00023049"/>
    </source>
</evidence>
<dbReference type="InterPro" id="IPR034005">
    <property type="entry name" value="M3A_DCP"/>
</dbReference>
<sequence>MTSDNPFLAPSDLPHELPDFTRIRDEHFLPAFTAGMEAQLAEIAGIVASGEPTFENTIVALERSGRILDRVARVFFTRVGAHTSPAIQEIEAEIGPRLAAHSDTIGLDPALFARIDALHAARDDLGLDPESLRLLERHHRDAVRAGARLGPDEQTRLRALNGELSTLSTEFGTRLLAGANAAAVHVTDVARLDGLSADAITSAAGAAADRGYDGGYLLTMVLPTQQPALASLTDRALREELHRASVGRGSEPGPHDTRDLIRRTATLRAERARLLGYPDHASYVIDDATARTAEAAGEMLAGLVPAAVANADREAAELAGLAGHPLEAWDWAFYAERYRKQHFDVDASVLRPYLEVDRVIHDGVFHAAGELYGITLTERTDLPVYHPDVRYWEVTDADGSVLGLFGADLWARPSKRGGAWMNSLVSQSTLLDQHPVVMNTLNLVKPAPGEPALLTLDEVRTLFHEFGHALHGLFSSVRYPTFSGTSVPRDFVEFPSQVNEMWLEDPAVLARFARHHETGEPLPTALLDAALAARGYGEGQATTEYLAASLLDQAWHRITPDGGPATADDVLAFEADALAAAGVAHPQIAPRYRSTYFNHVFGGGYSAAYYSYIWAEVLDADTGAWFTEHQGLRRENGDRFRRELLSRGGAVDPMEAYRAFRGRDPEIGPLLERRGLATTGS</sequence>
<reference evidence="9 10" key="1">
    <citation type="submission" date="2019-02" db="EMBL/GenBank/DDBJ databases">
        <title>Sequencing the genomes of 1000 actinobacteria strains.</title>
        <authorList>
            <person name="Klenk H.-P."/>
        </authorList>
    </citation>
    <scope>NUCLEOTIDE SEQUENCE [LARGE SCALE GENOMIC DNA]</scope>
    <source>
        <strain evidence="9 10">DSM 45779</strain>
    </source>
</reference>
<evidence type="ECO:0000256" key="5">
    <source>
        <dbReference type="ARBA" id="ARBA00022833"/>
    </source>
</evidence>
<dbReference type="AlphaFoldDB" id="A0A4Q7URT2"/>
<proteinExistence type="inferred from homology"/>
<evidence type="ECO:0000313" key="9">
    <source>
        <dbReference type="EMBL" id="RZT83421.1"/>
    </source>
</evidence>
<dbReference type="PANTHER" id="PTHR43660:SF1">
    <property type="entry name" value="DIPEPTIDYL CARBOXYPEPTIDASE"/>
    <property type="match status" value="1"/>
</dbReference>
<dbReference type="PANTHER" id="PTHR43660">
    <property type="entry name" value="DIPEPTIDYL CARBOXYPEPTIDASE"/>
    <property type="match status" value="1"/>
</dbReference>
<dbReference type="Gene3D" id="1.10.1370.10">
    <property type="entry name" value="Neurolysin, domain 3"/>
    <property type="match status" value="1"/>
</dbReference>
<keyword evidence="6 7" id="KW-0482">Metalloprotease</keyword>
<accession>A0A4Q7URT2</accession>
<dbReference type="EMBL" id="SHKL01000001">
    <property type="protein sequence ID" value="RZT83421.1"/>
    <property type="molecule type" value="Genomic_DNA"/>
</dbReference>
<feature type="domain" description="Peptidase M3A/M3B catalytic" evidence="8">
    <location>
        <begin position="229"/>
        <end position="675"/>
    </location>
</feature>
<dbReference type="SUPFAM" id="SSF55486">
    <property type="entry name" value="Metalloproteases ('zincins'), catalytic domain"/>
    <property type="match status" value="1"/>
</dbReference>
<gene>
    <name evidence="9" type="ORF">EV383_0224</name>
</gene>
<dbReference type="Gene3D" id="3.40.390.10">
    <property type="entry name" value="Collagenase (Catalytic Domain)"/>
    <property type="match status" value="1"/>
</dbReference>
<keyword evidence="5 7" id="KW-0862">Zinc</keyword>
<evidence type="ECO:0000256" key="4">
    <source>
        <dbReference type="ARBA" id="ARBA00022801"/>
    </source>
</evidence>
<dbReference type="GO" id="GO:0004222">
    <property type="term" value="F:metalloendopeptidase activity"/>
    <property type="evidence" value="ECO:0007669"/>
    <property type="project" value="InterPro"/>
</dbReference>
<comment type="cofactor">
    <cofactor evidence="7">
        <name>Zn(2+)</name>
        <dbReference type="ChEBI" id="CHEBI:29105"/>
    </cofactor>
    <text evidence="7">Binds 1 zinc ion.</text>
</comment>
<evidence type="ECO:0000259" key="8">
    <source>
        <dbReference type="Pfam" id="PF01432"/>
    </source>
</evidence>
<dbReference type="OrthoDB" id="9773538at2"/>
<dbReference type="Pfam" id="PF01432">
    <property type="entry name" value="Peptidase_M3"/>
    <property type="match status" value="1"/>
</dbReference>
<dbReference type="GO" id="GO:0046872">
    <property type="term" value="F:metal ion binding"/>
    <property type="evidence" value="ECO:0007669"/>
    <property type="project" value="UniProtKB-UniRule"/>
</dbReference>
<name>A0A4Q7URT2_PSEST</name>
<dbReference type="GO" id="GO:0006508">
    <property type="term" value="P:proteolysis"/>
    <property type="evidence" value="ECO:0007669"/>
    <property type="project" value="UniProtKB-KW"/>
</dbReference>
<dbReference type="InterPro" id="IPR045090">
    <property type="entry name" value="Pept_M3A_M3B"/>
</dbReference>